<dbReference type="AlphaFoldDB" id="A0A5B0EH05"/>
<dbReference type="EMBL" id="VOBL01000008">
    <property type="protein sequence ID" value="KAA0977101.1"/>
    <property type="molecule type" value="Genomic_DNA"/>
</dbReference>
<evidence type="ECO:0000313" key="2">
    <source>
        <dbReference type="Proteomes" id="UP000323856"/>
    </source>
</evidence>
<evidence type="ECO:0000313" key="1">
    <source>
        <dbReference type="EMBL" id="KAA0977101.1"/>
    </source>
</evidence>
<dbReference type="OrthoDB" id="5107685at2"/>
<protein>
    <submittedName>
        <fullName evidence="1">Uncharacterized protein</fullName>
    </submittedName>
</protein>
<accession>A0A5B0EH05</accession>
<dbReference type="RefSeq" id="WP_149619485.1">
    <property type="nucleotide sequence ID" value="NZ_VOBL01000008.1"/>
</dbReference>
<comment type="caution">
    <text evidence="1">The sequence shown here is derived from an EMBL/GenBank/DDBJ whole genome shotgun (WGS) entry which is preliminary data.</text>
</comment>
<name>A0A5B0EH05_9MICC</name>
<reference evidence="1 2" key="1">
    <citation type="submission" date="2019-07" db="EMBL/GenBank/DDBJ databases">
        <title>Analysis of the biochemical properties, biological activity and biotechnological potential of siderophores and biosurfactants produced by Antarctic psychrotolerant bacteria.</title>
        <authorList>
            <person name="Styczynski M."/>
            <person name="Krucon T."/>
            <person name="Decewicz P."/>
            <person name="Dziewit L."/>
        </authorList>
    </citation>
    <scope>NUCLEOTIDE SEQUENCE [LARGE SCALE GENOMIC DNA]</scope>
    <source>
        <strain evidence="1 2">ANT_H27</strain>
    </source>
</reference>
<proteinExistence type="predicted"/>
<sequence length="231" mass="25764">MPLTKTDVEQWLNSVAPGIGLTVLSKQAGFSRIRIIQQLAGDRVQEETIIKVSRVLKLNPREQLRSFPGYEYLEPSRPDPREVGAFIQWEHLLRACAAIELGETVTEPSLGPIHFGETSRQWVDGIDPDGGLRKHLQMSGPISNPGLSKMLSGSLRLDLALHAARYADVPKVSAWVAAHLLTPAEAGWVADERLRWLHGLGKVQRLQLVETRIHAAIVREQRTQDFIDHLG</sequence>
<dbReference type="Proteomes" id="UP000323856">
    <property type="component" value="Unassembled WGS sequence"/>
</dbReference>
<gene>
    <name evidence="1" type="ORF">FQ154_09355</name>
</gene>
<organism evidence="1 2">
    <name type="scientific">Paeniglutamicibacter gangotriensis</name>
    <dbReference type="NCBI Taxonomy" id="254787"/>
    <lineage>
        <taxon>Bacteria</taxon>
        <taxon>Bacillati</taxon>
        <taxon>Actinomycetota</taxon>
        <taxon>Actinomycetes</taxon>
        <taxon>Micrococcales</taxon>
        <taxon>Micrococcaceae</taxon>
        <taxon>Paeniglutamicibacter</taxon>
    </lineage>
</organism>